<dbReference type="AlphaFoldDB" id="A0A1H2T101"/>
<protein>
    <submittedName>
        <fullName evidence="1">Uncharacterized protein</fullName>
    </submittedName>
</protein>
<name>A0A1H2T101_9FLAO</name>
<dbReference type="Proteomes" id="UP000199595">
    <property type="component" value="Unassembled WGS sequence"/>
</dbReference>
<evidence type="ECO:0000313" key="2">
    <source>
        <dbReference type="Proteomes" id="UP000199595"/>
    </source>
</evidence>
<proteinExistence type="predicted"/>
<gene>
    <name evidence="1" type="ORF">SAMN05444411_101595</name>
</gene>
<organism evidence="1 2">
    <name type="scientific">Lutibacter oricola</name>
    <dbReference type="NCBI Taxonomy" id="762486"/>
    <lineage>
        <taxon>Bacteria</taxon>
        <taxon>Pseudomonadati</taxon>
        <taxon>Bacteroidota</taxon>
        <taxon>Flavobacteriia</taxon>
        <taxon>Flavobacteriales</taxon>
        <taxon>Flavobacteriaceae</taxon>
        <taxon>Lutibacter</taxon>
    </lineage>
</organism>
<dbReference type="OrthoDB" id="964707at2"/>
<dbReference type="RefSeq" id="WP_090119529.1">
    <property type="nucleotide sequence ID" value="NZ_FNNJ01000001.1"/>
</dbReference>
<sequence>MKNIIYVLLILISTSVFSQKIKVSGNWNKTLSVTDISIAGNDYAPYYESKTNQTRLTVSPIPNSWYNRKYTRFKVFVHKADFNWHSNLNLEVKITSNTHGNSTGKQYQEVTNYSNLFFETIGKQSNIKLQYKISGLSVTIPAETYSTEIIYTVISL</sequence>
<dbReference type="EMBL" id="FNNJ01000001">
    <property type="protein sequence ID" value="SDW37522.1"/>
    <property type="molecule type" value="Genomic_DNA"/>
</dbReference>
<dbReference type="STRING" id="762486.SAMN05444411_101595"/>
<evidence type="ECO:0000313" key="1">
    <source>
        <dbReference type="EMBL" id="SDW37522.1"/>
    </source>
</evidence>
<reference evidence="1 2" key="1">
    <citation type="submission" date="2016-10" db="EMBL/GenBank/DDBJ databases">
        <authorList>
            <person name="de Groot N.N."/>
        </authorList>
    </citation>
    <scope>NUCLEOTIDE SEQUENCE [LARGE SCALE GENOMIC DNA]</scope>
    <source>
        <strain evidence="1 2">DSM 24956</strain>
    </source>
</reference>
<keyword evidence="2" id="KW-1185">Reference proteome</keyword>
<accession>A0A1H2T101</accession>